<gene>
    <name evidence="2" type="ORF">ESP62_003615</name>
</gene>
<protein>
    <submittedName>
        <fullName evidence="2">Uncharacterized protein</fullName>
    </submittedName>
</protein>
<feature type="transmembrane region" description="Helical" evidence="1">
    <location>
        <begin position="47"/>
        <end position="68"/>
    </location>
</feature>
<evidence type="ECO:0000313" key="2">
    <source>
        <dbReference type="EMBL" id="KAA1380295.1"/>
    </source>
</evidence>
<dbReference type="EMBL" id="SDPP02000001">
    <property type="protein sequence ID" value="KAA1380295.1"/>
    <property type="molecule type" value="Genomic_DNA"/>
</dbReference>
<dbReference type="Proteomes" id="UP001515100">
    <property type="component" value="Unassembled WGS sequence"/>
</dbReference>
<name>A0A641AQS3_9ACTN</name>
<dbReference type="RefSeq" id="WP_129180623.1">
    <property type="nucleotide sequence ID" value="NZ_JAGIOG010000001.1"/>
</dbReference>
<reference evidence="2" key="1">
    <citation type="submission" date="2019-09" db="EMBL/GenBank/DDBJ databases">
        <authorList>
            <person name="Li J."/>
        </authorList>
    </citation>
    <scope>NUCLEOTIDE SEQUENCE [LARGE SCALE GENOMIC DNA]</scope>
    <source>
        <strain evidence="2">NRBC 14897</strain>
    </source>
</reference>
<proteinExistence type="predicted"/>
<accession>A0A641AQS3</accession>
<keyword evidence="1" id="KW-0812">Transmembrane</keyword>
<sequence>MGALIVGYVLAGSALALTVLGLRSVGHLDRADEDQLRYTRQNAESPVVAVYTATWSLLSVAGAIALLVHGHPVGLGWLGVALLWAGTFAGARIQRRRVLRTLGDRGRTVRSPRNQRRLAAARRWATAAIAAYATTFLVGYAYPDPLPEGTEAVRGALGIFALVASAVWLVFRTLVYTALDDDKREARRQEST</sequence>
<feature type="transmembrane region" description="Helical" evidence="1">
    <location>
        <begin position="6"/>
        <end position="26"/>
    </location>
</feature>
<keyword evidence="1" id="KW-1133">Transmembrane helix</keyword>
<feature type="transmembrane region" description="Helical" evidence="1">
    <location>
        <begin position="155"/>
        <end position="179"/>
    </location>
</feature>
<feature type="transmembrane region" description="Helical" evidence="1">
    <location>
        <begin position="124"/>
        <end position="143"/>
    </location>
</feature>
<organism evidence="2 3">
    <name type="scientific">Aeromicrobium fastidiosum</name>
    <dbReference type="NCBI Taxonomy" id="52699"/>
    <lineage>
        <taxon>Bacteria</taxon>
        <taxon>Bacillati</taxon>
        <taxon>Actinomycetota</taxon>
        <taxon>Actinomycetes</taxon>
        <taxon>Propionibacteriales</taxon>
        <taxon>Nocardioidaceae</taxon>
        <taxon>Aeromicrobium</taxon>
    </lineage>
</organism>
<keyword evidence="3" id="KW-1185">Reference proteome</keyword>
<dbReference type="AlphaFoldDB" id="A0A641AQS3"/>
<evidence type="ECO:0000256" key="1">
    <source>
        <dbReference type="SAM" id="Phobius"/>
    </source>
</evidence>
<feature type="transmembrane region" description="Helical" evidence="1">
    <location>
        <begin position="74"/>
        <end position="91"/>
    </location>
</feature>
<evidence type="ECO:0000313" key="3">
    <source>
        <dbReference type="Proteomes" id="UP001515100"/>
    </source>
</evidence>
<keyword evidence="1" id="KW-0472">Membrane</keyword>
<comment type="caution">
    <text evidence="2">The sequence shown here is derived from an EMBL/GenBank/DDBJ whole genome shotgun (WGS) entry which is preliminary data.</text>
</comment>